<sequence>MLAADVRTRTNAGIGTDTVALSRRIAIVLIAMAINGVLYLAINAFPPREPQLLPRSVADDWLGWQAWTIWPYWLLLLAGPALTLAIGERRLLRATIRAYAIAIGLNATIWLLWPTRTVRPPLPQGLDALTEAAWRCLYALDGVNNCFPSGHITIPVVAAMGFAAQYPPMRAVVWIALAALAPSVVSTGQHYAWDVLGGLATATIGLLLAGRPLWRSARP</sequence>
<dbReference type="Proteomes" id="UP000829194">
    <property type="component" value="Chromosome"/>
</dbReference>
<evidence type="ECO:0000256" key="1">
    <source>
        <dbReference type="SAM" id="Phobius"/>
    </source>
</evidence>
<feature type="transmembrane region" description="Helical" evidence="1">
    <location>
        <begin position="96"/>
        <end position="113"/>
    </location>
</feature>
<dbReference type="Pfam" id="PF01569">
    <property type="entry name" value="PAP2"/>
    <property type="match status" value="1"/>
</dbReference>
<dbReference type="InterPro" id="IPR000326">
    <property type="entry name" value="PAP2/HPO"/>
</dbReference>
<keyword evidence="4" id="KW-1185">Reference proteome</keyword>
<dbReference type="EMBL" id="CP093547">
    <property type="protein sequence ID" value="UNP28143.1"/>
    <property type="molecule type" value="Genomic_DNA"/>
</dbReference>
<proteinExistence type="predicted"/>
<name>A0ABY3X6E5_9GAMM</name>
<feature type="transmembrane region" description="Helical" evidence="1">
    <location>
        <begin position="147"/>
        <end position="164"/>
    </location>
</feature>
<keyword evidence="1" id="KW-1133">Transmembrane helix</keyword>
<feature type="transmembrane region" description="Helical" evidence="1">
    <location>
        <begin position="171"/>
        <end position="189"/>
    </location>
</feature>
<gene>
    <name evidence="3" type="ORF">MOV92_16780</name>
</gene>
<evidence type="ECO:0000259" key="2">
    <source>
        <dbReference type="Pfam" id="PF01569"/>
    </source>
</evidence>
<reference evidence="3 4" key="1">
    <citation type="submission" date="2022-03" db="EMBL/GenBank/DDBJ databases">
        <title>Complete genome sequence of Lysobacter capsici VKM B-2533 and Lysobacter gummosus 10.1.1, promising sources of lytic agents.</title>
        <authorList>
            <person name="Tarlachkov S.V."/>
            <person name="Kudryakova I.V."/>
            <person name="Afoshin A.S."/>
            <person name="Leontyevskaya E.A."/>
            <person name="Leontyevskaya N.V."/>
        </authorList>
    </citation>
    <scope>NUCLEOTIDE SEQUENCE [LARGE SCALE GENOMIC DNA]</scope>
    <source>
        <strain evidence="3 4">10.1.1</strain>
    </source>
</reference>
<accession>A0ABY3X6E5</accession>
<feature type="transmembrane region" description="Helical" evidence="1">
    <location>
        <begin position="21"/>
        <end position="42"/>
    </location>
</feature>
<protein>
    <submittedName>
        <fullName evidence="3">Phosphatase PAP2 family protein</fullName>
    </submittedName>
</protein>
<evidence type="ECO:0000313" key="3">
    <source>
        <dbReference type="EMBL" id="UNP28143.1"/>
    </source>
</evidence>
<evidence type="ECO:0000313" key="4">
    <source>
        <dbReference type="Proteomes" id="UP000829194"/>
    </source>
</evidence>
<dbReference type="SUPFAM" id="SSF48317">
    <property type="entry name" value="Acid phosphatase/Vanadium-dependent haloperoxidase"/>
    <property type="match status" value="1"/>
</dbReference>
<keyword evidence="1" id="KW-0812">Transmembrane</keyword>
<dbReference type="RefSeq" id="WP_057943778.1">
    <property type="nucleotide sequence ID" value="NZ_CP011131.1"/>
</dbReference>
<feature type="transmembrane region" description="Helical" evidence="1">
    <location>
        <begin position="195"/>
        <end position="214"/>
    </location>
</feature>
<organism evidence="3 4">
    <name type="scientific">Lysobacter gummosus</name>
    <dbReference type="NCBI Taxonomy" id="262324"/>
    <lineage>
        <taxon>Bacteria</taxon>
        <taxon>Pseudomonadati</taxon>
        <taxon>Pseudomonadota</taxon>
        <taxon>Gammaproteobacteria</taxon>
        <taxon>Lysobacterales</taxon>
        <taxon>Lysobacteraceae</taxon>
        <taxon>Lysobacter</taxon>
    </lineage>
</organism>
<keyword evidence="1" id="KW-0472">Membrane</keyword>
<dbReference type="InterPro" id="IPR036938">
    <property type="entry name" value="PAP2/HPO_sf"/>
</dbReference>
<dbReference type="Gene3D" id="1.20.144.10">
    <property type="entry name" value="Phosphatidic acid phosphatase type 2/haloperoxidase"/>
    <property type="match status" value="1"/>
</dbReference>
<feature type="transmembrane region" description="Helical" evidence="1">
    <location>
        <begin position="62"/>
        <end position="84"/>
    </location>
</feature>
<feature type="domain" description="Phosphatidic acid phosphatase type 2/haloperoxidase" evidence="2">
    <location>
        <begin position="127"/>
        <end position="208"/>
    </location>
</feature>